<feature type="compositionally biased region" description="Gly residues" evidence="13">
    <location>
        <begin position="92"/>
        <end position="101"/>
    </location>
</feature>
<feature type="compositionally biased region" description="Low complexity" evidence="13">
    <location>
        <begin position="82"/>
        <end position="91"/>
    </location>
</feature>
<dbReference type="Pfam" id="PF09382">
    <property type="entry name" value="RQC"/>
    <property type="match status" value="1"/>
</dbReference>
<dbReference type="GO" id="GO:0006260">
    <property type="term" value="P:DNA replication"/>
    <property type="evidence" value="ECO:0007669"/>
    <property type="project" value="InterPro"/>
</dbReference>
<dbReference type="InterPro" id="IPR018982">
    <property type="entry name" value="RQC_domain"/>
</dbReference>
<dbReference type="GO" id="GO:0003677">
    <property type="term" value="F:DNA binding"/>
    <property type="evidence" value="ECO:0007669"/>
    <property type="project" value="UniProtKB-KW"/>
</dbReference>
<dbReference type="SMART" id="SM00956">
    <property type="entry name" value="RQC"/>
    <property type="match status" value="1"/>
</dbReference>
<evidence type="ECO:0000256" key="13">
    <source>
        <dbReference type="SAM" id="MobiDB-lite"/>
    </source>
</evidence>
<evidence type="ECO:0000256" key="8">
    <source>
        <dbReference type="ARBA" id="ARBA00023125"/>
    </source>
</evidence>
<feature type="region of interest" description="Disordered" evidence="13">
    <location>
        <begin position="1239"/>
        <end position="1267"/>
    </location>
</feature>
<dbReference type="GO" id="GO:0043138">
    <property type="term" value="F:3'-5' DNA helicase activity"/>
    <property type="evidence" value="ECO:0007669"/>
    <property type="project" value="UniProtKB-EC"/>
</dbReference>
<dbReference type="Proteomes" id="UP000747399">
    <property type="component" value="Unassembled WGS sequence"/>
</dbReference>
<feature type="domain" description="Helicase ATP-binding" evidence="15">
    <location>
        <begin position="440"/>
        <end position="616"/>
    </location>
</feature>
<organism evidence="17 18">
    <name type="scientific">Volvox africanus</name>
    <dbReference type="NCBI Taxonomy" id="51714"/>
    <lineage>
        <taxon>Eukaryota</taxon>
        <taxon>Viridiplantae</taxon>
        <taxon>Chlorophyta</taxon>
        <taxon>core chlorophytes</taxon>
        <taxon>Chlorophyceae</taxon>
        <taxon>CS clade</taxon>
        <taxon>Chlamydomonadales</taxon>
        <taxon>Volvocaceae</taxon>
        <taxon>Volvox</taxon>
    </lineage>
</organism>
<dbReference type="InterPro" id="IPR001650">
    <property type="entry name" value="Helicase_C-like"/>
</dbReference>
<evidence type="ECO:0000259" key="15">
    <source>
        <dbReference type="PROSITE" id="PS51192"/>
    </source>
</evidence>
<comment type="caution">
    <text evidence="17">The sequence shown here is derived from an EMBL/GenBank/DDBJ whole genome shotgun (WGS) entry which is preliminary data.</text>
</comment>
<feature type="compositionally biased region" description="Low complexity" evidence="13">
    <location>
        <begin position="184"/>
        <end position="206"/>
    </location>
</feature>
<feature type="region of interest" description="Disordered" evidence="13">
    <location>
        <begin position="67"/>
        <end position="226"/>
    </location>
</feature>
<feature type="region of interest" description="Disordered" evidence="13">
    <location>
        <begin position="238"/>
        <end position="257"/>
    </location>
</feature>
<dbReference type="NCBIfam" id="TIGR00614">
    <property type="entry name" value="recQ_fam"/>
    <property type="match status" value="1"/>
</dbReference>
<proteinExistence type="inferred from homology"/>
<feature type="compositionally biased region" description="Pro residues" evidence="13">
    <location>
        <begin position="69"/>
        <end position="81"/>
    </location>
</feature>
<dbReference type="SUPFAM" id="SSF52540">
    <property type="entry name" value="P-loop containing nucleoside triphosphate hydrolases"/>
    <property type="match status" value="1"/>
</dbReference>
<evidence type="ECO:0000259" key="16">
    <source>
        <dbReference type="PROSITE" id="PS51194"/>
    </source>
</evidence>
<dbReference type="InterPro" id="IPR032284">
    <property type="entry name" value="RecQ_Zn-bd"/>
</dbReference>
<evidence type="ECO:0000313" key="17">
    <source>
        <dbReference type="EMBL" id="GIL60294.1"/>
    </source>
</evidence>
<feature type="compositionally biased region" description="Low complexity" evidence="13">
    <location>
        <begin position="1089"/>
        <end position="1107"/>
    </location>
</feature>
<name>A0A8J4BF25_9CHLO</name>
<dbReference type="Gene3D" id="1.10.10.10">
    <property type="entry name" value="Winged helix-like DNA-binding domain superfamily/Winged helix DNA-binding domain"/>
    <property type="match status" value="1"/>
</dbReference>
<dbReference type="GO" id="GO:0000724">
    <property type="term" value="P:double-strand break repair via homologous recombination"/>
    <property type="evidence" value="ECO:0007669"/>
    <property type="project" value="TreeGrafter"/>
</dbReference>
<dbReference type="SUPFAM" id="SSF46785">
    <property type="entry name" value="Winged helix' DNA-binding domain"/>
    <property type="match status" value="1"/>
</dbReference>
<sequence length="1267" mass="131233">MMPAAPAAGQQRPAPSSDWGFLYCLPSQNAHALRRGPRIEAPLGTGTHPSYIKKALDVLTKFRNTGRSPIPPISYVPPPSSGPSAPQPAGSGPAGPAGAGAGRSWQGPSAGDSTQTQPFHQRQTYPHNNNDNNICHQQQAQQQAQTQARPYPQQQQQQQVQYQSRMGQAEPAGGAGPGGGGASAGALNFSQQQTAQRPPAAAAATSGGRGEGGGGDDDPEDDDIDIPDIDVDAIVASHQNRSGSGSGRAQHVGGGAYGTGGGGNGNVVPGWRLPVGAVNLPYGNGGDSAGGAGGFSGGGGGSFGGGAVGTGSCSYNGGAGGAEGGLGGGHPYGGGGSGGFGNPGFGGGSGPASGGFDARGGCTGTYFSDDLGPRPPDPALRARGPGAPPSPGKYDVHDGTADRKWRGTFPWTAKLRATNLRVFGNKGFRSCGGSSQEAIINATLDGRDVFVLMPTGGGKSLCYQLPALLTENGVTVVVSPLVSLIQDQIYHLREAGIGAAHFGGNQDWNEARGIMDSIRSGTSDVRLLFVTPEKIAKSDALVRLLDALEAAGRLDRCVVDEAHCVSQWGHDFRPDYKELALFKKKWPKVPLLALTATATPRVQADVRLQLRIPTCVVFKSSFNRPNLRYEVIRKGKAIVEDLKTLLLERFVHPVKKRLQCGIVYCQSRGECERVAEELRKLRQPNGRMLNAAHYHANLSHEEREQVQTRWSNDEVQVIVATIAFGMGINKPDVRFVIHFSLPKSLEGYHQETGRGGRDGAEAACLLYYNYGDAQKARHMLTTSAQENNTPPEVLRCNMDSLNSMIMFAEEQVECRRVLLMQHFGEAFDPAHCRGTCDNCRQRQAQGLQYESRDLTPLAVQLVDLVRCMNQRWSASHVVDVFRGSQAKEVKAAGHADLPLHGAGKSLQKGDAQRLLRKLLTMNVLNEQTFRQENAYQTMSSAITVNESVAQQLTHGSLQVELRFAAGAGPGGKTKGSGRARGARAAAAAAAAGGAGDGAAVGAGVTNIARGRVGAGGGGGGGGGRAQAGSGVGRDAWDADWGDDNDAGVVYDITYDDAPAGGDSDVEIVEAGGSGAAARGSNLAMPPPSRSGAPNASAGAGGVAAPAASGGGGGGATVSAAPSSAALTVKDEPLAHLVYDALVQLRGWLARNGSDRGKKGESILPAPVVNQLARARPRKLDELMAMTLTGFSELRKRTHGQNIIAVIDQARLQYMEAVTAGQEVANMSFVLLEEKLHHSGGGGGGNAGLGGGGGGGAGGAARDGPGKQ</sequence>
<keyword evidence="8" id="KW-0238">DNA-binding</keyword>
<dbReference type="InterPro" id="IPR011545">
    <property type="entry name" value="DEAD/DEAH_box_helicase_dom"/>
</dbReference>
<dbReference type="InterPro" id="IPR027417">
    <property type="entry name" value="P-loop_NTPase"/>
</dbReference>
<gene>
    <name evidence="17" type="ORF">Vafri_14925</name>
</gene>
<keyword evidence="7" id="KW-0067">ATP-binding</keyword>
<dbReference type="Pfam" id="PF00271">
    <property type="entry name" value="Helicase_C"/>
    <property type="match status" value="1"/>
</dbReference>
<comment type="subcellular location">
    <subcellularLocation>
        <location evidence="2">Nucleus</location>
    </subcellularLocation>
</comment>
<comment type="cofactor">
    <cofactor evidence="1">
        <name>Zn(2+)</name>
        <dbReference type="ChEBI" id="CHEBI:29105"/>
    </cofactor>
</comment>
<comment type="similarity">
    <text evidence="3">Belongs to the helicase family. RecQ subfamily.</text>
</comment>
<feature type="region of interest" description="Disordered" evidence="13">
    <location>
        <begin position="365"/>
        <end position="401"/>
    </location>
</feature>
<feature type="compositionally biased region" description="Polar residues" evidence="13">
    <location>
        <begin position="111"/>
        <end position="136"/>
    </location>
</feature>
<dbReference type="PROSITE" id="PS51194">
    <property type="entry name" value="HELICASE_CTER"/>
    <property type="match status" value="1"/>
</dbReference>
<evidence type="ECO:0000256" key="12">
    <source>
        <dbReference type="ARBA" id="ARBA00034808"/>
    </source>
</evidence>
<dbReference type="Pfam" id="PF00270">
    <property type="entry name" value="DEAD"/>
    <property type="match status" value="1"/>
</dbReference>
<comment type="catalytic activity">
    <reaction evidence="11">
        <text>Couples ATP hydrolysis with the unwinding of duplex DNA by translocating in the 3'-5' direction.</text>
        <dbReference type="EC" id="5.6.2.4"/>
    </reaction>
</comment>
<keyword evidence="10" id="KW-0539">Nucleus</keyword>
<dbReference type="GO" id="GO:0005634">
    <property type="term" value="C:nucleus"/>
    <property type="evidence" value="ECO:0007669"/>
    <property type="project" value="UniProtKB-SubCell"/>
</dbReference>
<evidence type="ECO:0000256" key="7">
    <source>
        <dbReference type="ARBA" id="ARBA00022840"/>
    </source>
</evidence>
<evidence type="ECO:0000256" key="3">
    <source>
        <dbReference type="ARBA" id="ARBA00005446"/>
    </source>
</evidence>
<feature type="compositionally biased region" description="Acidic residues" evidence="13">
    <location>
        <begin position="214"/>
        <end position="226"/>
    </location>
</feature>
<feature type="domain" description="HRDC" evidence="14">
    <location>
        <begin position="1131"/>
        <end position="1216"/>
    </location>
</feature>
<dbReference type="CDD" id="cd17920">
    <property type="entry name" value="DEXHc_RecQ"/>
    <property type="match status" value="1"/>
</dbReference>
<dbReference type="PANTHER" id="PTHR13710">
    <property type="entry name" value="DNA HELICASE RECQ FAMILY MEMBER"/>
    <property type="match status" value="1"/>
</dbReference>
<evidence type="ECO:0000256" key="9">
    <source>
        <dbReference type="ARBA" id="ARBA00023235"/>
    </source>
</evidence>
<evidence type="ECO:0000256" key="1">
    <source>
        <dbReference type="ARBA" id="ARBA00001947"/>
    </source>
</evidence>
<keyword evidence="6" id="KW-0347">Helicase</keyword>
<feature type="non-terminal residue" evidence="17">
    <location>
        <position position="1"/>
    </location>
</feature>
<dbReference type="CDD" id="cd18794">
    <property type="entry name" value="SF2_C_RecQ"/>
    <property type="match status" value="1"/>
</dbReference>
<dbReference type="EC" id="5.6.2.4" evidence="12"/>
<dbReference type="InterPro" id="IPR036388">
    <property type="entry name" value="WH-like_DNA-bd_sf"/>
</dbReference>
<feature type="domain" description="Helicase C-terminal" evidence="16">
    <location>
        <begin position="646"/>
        <end position="802"/>
    </location>
</feature>
<dbReference type="AlphaFoldDB" id="A0A8J4BF25"/>
<evidence type="ECO:0000259" key="14">
    <source>
        <dbReference type="PROSITE" id="PS50967"/>
    </source>
</evidence>
<dbReference type="PROSITE" id="PS50967">
    <property type="entry name" value="HRDC"/>
    <property type="match status" value="1"/>
</dbReference>
<protein>
    <recommendedName>
        <fullName evidence="12">DNA 3'-5' helicase</fullName>
        <ecNumber evidence="12">5.6.2.4</ecNumber>
    </recommendedName>
</protein>
<dbReference type="GO" id="GO:0016787">
    <property type="term" value="F:hydrolase activity"/>
    <property type="evidence" value="ECO:0007669"/>
    <property type="project" value="UniProtKB-KW"/>
</dbReference>
<keyword evidence="4" id="KW-0547">Nucleotide-binding</keyword>
<dbReference type="GO" id="GO:0005737">
    <property type="term" value="C:cytoplasm"/>
    <property type="evidence" value="ECO:0007669"/>
    <property type="project" value="TreeGrafter"/>
</dbReference>
<evidence type="ECO:0000256" key="10">
    <source>
        <dbReference type="ARBA" id="ARBA00023242"/>
    </source>
</evidence>
<dbReference type="GO" id="GO:0009378">
    <property type="term" value="F:four-way junction helicase activity"/>
    <property type="evidence" value="ECO:0007669"/>
    <property type="project" value="TreeGrafter"/>
</dbReference>
<dbReference type="Gene3D" id="3.40.50.300">
    <property type="entry name" value="P-loop containing nucleotide triphosphate hydrolases"/>
    <property type="match status" value="2"/>
</dbReference>
<dbReference type="SMART" id="SM00487">
    <property type="entry name" value="DEXDc"/>
    <property type="match status" value="1"/>
</dbReference>
<keyword evidence="9" id="KW-0413">Isomerase</keyword>
<dbReference type="InterPro" id="IPR014001">
    <property type="entry name" value="Helicase_ATP-bd"/>
</dbReference>
<dbReference type="PROSITE" id="PS51192">
    <property type="entry name" value="HELICASE_ATP_BIND_1"/>
    <property type="match status" value="1"/>
</dbReference>
<dbReference type="InterPro" id="IPR004589">
    <property type="entry name" value="DNA_helicase_ATP-dep_RecQ"/>
</dbReference>
<accession>A0A8J4BF25</accession>
<dbReference type="EMBL" id="BNCO01000039">
    <property type="protein sequence ID" value="GIL60294.1"/>
    <property type="molecule type" value="Genomic_DNA"/>
</dbReference>
<evidence type="ECO:0000256" key="11">
    <source>
        <dbReference type="ARBA" id="ARBA00034617"/>
    </source>
</evidence>
<evidence type="ECO:0000256" key="6">
    <source>
        <dbReference type="ARBA" id="ARBA00022806"/>
    </source>
</evidence>
<evidence type="ECO:0000256" key="2">
    <source>
        <dbReference type="ARBA" id="ARBA00004123"/>
    </source>
</evidence>
<feature type="compositionally biased region" description="Low complexity" evidence="13">
    <location>
        <begin position="137"/>
        <end position="172"/>
    </location>
</feature>
<dbReference type="InterPro" id="IPR002121">
    <property type="entry name" value="HRDC_dom"/>
</dbReference>
<feature type="compositionally biased region" description="Gly residues" evidence="13">
    <location>
        <begin position="173"/>
        <end position="183"/>
    </location>
</feature>
<dbReference type="GO" id="GO:0070417">
    <property type="term" value="P:cellular response to cold"/>
    <property type="evidence" value="ECO:0007669"/>
    <property type="project" value="UniProtKB-ARBA"/>
</dbReference>
<evidence type="ECO:0000256" key="4">
    <source>
        <dbReference type="ARBA" id="ARBA00022741"/>
    </source>
</evidence>
<keyword evidence="5" id="KW-0378">Hydrolase</keyword>
<dbReference type="GO" id="GO:0005524">
    <property type="term" value="F:ATP binding"/>
    <property type="evidence" value="ECO:0007669"/>
    <property type="project" value="UniProtKB-KW"/>
</dbReference>
<dbReference type="FunFam" id="3.40.50.300:FF:000340">
    <property type="entry name" value="Bloom syndrome, RecQ helicase"/>
    <property type="match status" value="1"/>
</dbReference>
<dbReference type="Pfam" id="PF16124">
    <property type="entry name" value="RecQ_Zn_bind"/>
    <property type="match status" value="1"/>
</dbReference>
<keyword evidence="18" id="KW-1185">Reference proteome</keyword>
<dbReference type="PANTHER" id="PTHR13710:SF156">
    <property type="entry name" value="ATP-DEPENDENT DNA HELICASE Q-LIKE 4B"/>
    <property type="match status" value="1"/>
</dbReference>
<dbReference type="InterPro" id="IPR036390">
    <property type="entry name" value="WH_DNA-bd_sf"/>
</dbReference>
<reference evidence="17" key="1">
    <citation type="journal article" date="2021" name="Proc. Natl. Acad. Sci. U.S.A.">
        <title>Three genomes in the algal genus Volvox reveal the fate of a haploid sex-determining region after a transition to homothallism.</title>
        <authorList>
            <person name="Yamamoto K."/>
            <person name="Hamaji T."/>
            <person name="Kawai-Toyooka H."/>
            <person name="Matsuzaki R."/>
            <person name="Takahashi F."/>
            <person name="Nishimura Y."/>
            <person name="Kawachi M."/>
            <person name="Noguchi H."/>
            <person name="Minakuchi Y."/>
            <person name="Umen J.G."/>
            <person name="Toyoda A."/>
            <person name="Nozaki H."/>
        </authorList>
    </citation>
    <scope>NUCLEOTIDE SEQUENCE</scope>
    <source>
        <strain evidence="17">NIES-3780</strain>
    </source>
</reference>
<evidence type="ECO:0000256" key="5">
    <source>
        <dbReference type="ARBA" id="ARBA00022801"/>
    </source>
</evidence>
<dbReference type="FunFam" id="3.40.50.300:FF:000296">
    <property type="entry name" value="ATP-dependent DNA helicase RecQ"/>
    <property type="match status" value="1"/>
</dbReference>
<dbReference type="GO" id="GO:0005694">
    <property type="term" value="C:chromosome"/>
    <property type="evidence" value="ECO:0007669"/>
    <property type="project" value="TreeGrafter"/>
</dbReference>
<feature type="region of interest" description="Disordered" evidence="13">
    <location>
        <begin position="1075"/>
        <end position="1119"/>
    </location>
</feature>
<evidence type="ECO:0000313" key="18">
    <source>
        <dbReference type="Proteomes" id="UP000747399"/>
    </source>
</evidence>
<dbReference type="SMART" id="SM00490">
    <property type="entry name" value="HELICc"/>
    <property type="match status" value="1"/>
</dbReference>